<dbReference type="Gene3D" id="3.40.190.10">
    <property type="entry name" value="Periplasmic binding protein-like II"/>
    <property type="match status" value="2"/>
</dbReference>
<accession>A0A917AGW3</accession>
<proteinExistence type="predicted"/>
<dbReference type="Pfam" id="PF13343">
    <property type="entry name" value="SBP_bac_6"/>
    <property type="match status" value="1"/>
</dbReference>
<name>A0A917AGW3_9RHOB</name>
<comment type="caution">
    <text evidence="2">The sequence shown here is derived from an EMBL/GenBank/DDBJ whole genome shotgun (WGS) entry which is preliminary data.</text>
</comment>
<dbReference type="PROSITE" id="PS51318">
    <property type="entry name" value="TAT"/>
    <property type="match status" value="1"/>
</dbReference>
<dbReference type="SUPFAM" id="SSF53850">
    <property type="entry name" value="Periplasmic binding protein-like II"/>
    <property type="match status" value="1"/>
</dbReference>
<evidence type="ECO:0000313" key="2">
    <source>
        <dbReference type="EMBL" id="GGE50137.1"/>
    </source>
</evidence>
<dbReference type="PIRSF" id="PIRSF002825">
    <property type="entry name" value="CfbpA"/>
    <property type="match status" value="1"/>
</dbReference>
<keyword evidence="3" id="KW-1185">Reference proteome</keyword>
<evidence type="ECO:0000256" key="1">
    <source>
        <dbReference type="ARBA" id="ARBA00022729"/>
    </source>
</evidence>
<dbReference type="NCBIfam" id="TIGR01409">
    <property type="entry name" value="TAT_signal_seq"/>
    <property type="match status" value="1"/>
</dbReference>
<dbReference type="Proteomes" id="UP000612855">
    <property type="component" value="Unassembled WGS sequence"/>
</dbReference>
<reference evidence="3" key="1">
    <citation type="journal article" date="2019" name="Int. J. Syst. Evol. Microbiol.">
        <title>The Global Catalogue of Microorganisms (GCM) 10K type strain sequencing project: providing services to taxonomists for standard genome sequencing and annotation.</title>
        <authorList>
            <consortium name="The Broad Institute Genomics Platform"/>
            <consortium name="The Broad Institute Genome Sequencing Center for Infectious Disease"/>
            <person name="Wu L."/>
            <person name="Ma J."/>
        </authorList>
    </citation>
    <scope>NUCLEOTIDE SEQUENCE [LARGE SCALE GENOMIC DNA]</scope>
    <source>
        <strain evidence="3">CGMCC 1.12664</strain>
    </source>
</reference>
<dbReference type="AlphaFoldDB" id="A0A917AGW3"/>
<dbReference type="InterPro" id="IPR026045">
    <property type="entry name" value="Ferric-bd"/>
</dbReference>
<organism evidence="2 3">
    <name type="scientific">Primorskyibacter flagellatus</name>
    <dbReference type="NCBI Taxonomy" id="1387277"/>
    <lineage>
        <taxon>Bacteria</taxon>
        <taxon>Pseudomonadati</taxon>
        <taxon>Pseudomonadota</taxon>
        <taxon>Alphaproteobacteria</taxon>
        <taxon>Rhodobacterales</taxon>
        <taxon>Roseobacteraceae</taxon>
        <taxon>Primorskyibacter</taxon>
    </lineage>
</organism>
<keyword evidence="1" id="KW-0732">Signal</keyword>
<protein>
    <submittedName>
        <fullName evidence="2">ABC transporter substrate-binding protein</fullName>
    </submittedName>
</protein>
<dbReference type="PANTHER" id="PTHR30006:SF24">
    <property type="entry name" value="SLL0237 PROTEIN"/>
    <property type="match status" value="1"/>
</dbReference>
<sequence length="340" mass="36461">MLNRRRFLGTTAAAAGVATFGGRMALADDAILEAARKEGTVNWYCSLIQDQAARPLKAAFEAKYPGVTVELVAGKASELFLKINDELSASRLQADVHHGGSTAAKLLAQGQLAAYVPPAASAYPDDMKDPDGFWTAQVVSFLVPAYNTDMVSAEEAPKTYDDVLDPKWKGAIAWATSMTQGGPPGFIATVLELMGEDEGMAYLRKLSEQQIVNVPANQRVVLDQVVAGEYPLALCTFSHHSEISKGKGAPVQWIPLEPKVTTTADPVFLMKDAPNPNAGKLLIDFIVSDEGQEVLAKAGYIPGNPAFRDPAHNPPAVSLSPSFVGDNIDTWIGIYDELFK</sequence>
<dbReference type="RefSeq" id="WP_188479638.1">
    <property type="nucleotide sequence ID" value="NZ_BMFJ01000004.1"/>
</dbReference>
<dbReference type="InterPro" id="IPR006311">
    <property type="entry name" value="TAT_signal"/>
</dbReference>
<dbReference type="InterPro" id="IPR019546">
    <property type="entry name" value="TAT_signal_bac_arc"/>
</dbReference>
<dbReference type="EMBL" id="BMFJ01000004">
    <property type="protein sequence ID" value="GGE50137.1"/>
    <property type="molecule type" value="Genomic_DNA"/>
</dbReference>
<gene>
    <name evidence="2" type="ORF">GCM10011360_41440</name>
</gene>
<dbReference type="PANTHER" id="PTHR30006">
    <property type="entry name" value="THIAMINE-BINDING PERIPLASMIC PROTEIN-RELATED"/>
    <property type="match status" value="1"/>
</dbReference>
<evidence type="ECO:0000313" key="3">
    <source>
        <dbReference type="Proteomes" id="UP000612855"/>
    </source>
</evidence>